<protein>
    <recommendedName>
        <fullName evidence="4">FAD-binding PCMH-type domain-containing protein</fullName>
    </recommendedName>
</protein>
<dbReference type="OMA" id="WSSPTYQ"/>
<feature type="chain" id="PRO_5009887815" description="FAD-binding PCMH-type domain-containing protein" evidence="3">
    <location>
        <begin position="21"/>
        <end position="575"/>
    </location>
</feature>
<dbReference type="AlphaFoldDB" id="A0A1L9V1E3"/>
<comment type="similarity">
    <text evidence="1">Belongs to the oxygen-dependent FAD-linked oxidoreductase family.</text>
</comment>
<sequence length="575" mass="61739">MKASWSYAATVAALASKALASKAVASSDCHCLPGDSCWPSTSSWSSLNSTVGGRLVATVPIGTPCHDPNYNGDECTTLQDNWYYPQTHLVSSSSVMQPYFANQSCDPFQPESRPCLLGNYVSYAVNVSTTDDVVAAVKFAKKNNIRLVIRNTGHDYLGRSTGAGALAIWTHYLNDVEITEWSDSTYEGSAVKLGSGVTGYEVLDATHGKGLVVVGGECPTVGLAGGYTMGGGHSALSTAFGLGADQTLSFEVVTASGEVITASRTNNTDLYWALSGGGAGNFGVVTSVTVKAHPDATISGAALEFTVANITSDVFFEAVEQFHTLLPAMVDAGTTVIYEMTNQVFLINPLTAYNKTAAEVKTILSPFLSALTDLGIEYTVAYTQYSSYYDHYDKYMGPLPYGNLEVGQYNYGGRLLPRDTLTSNAADLVSVLRNITSDGLIAVGVGLNVTNSNDTANAVFQPWRNAAVTMQFGSTWNETAPWSEMVADQLRIANDYIPQFEAVTPGSGAYENEGSFRQQNWQKEFFGDNYAQLCEVKEKYDPDHVFWVTKGAGSEYWSVAESGRMCKTKQACATV</sequence>
<dbReference type="Pfam" id="PF01565">
    <property type="entry name" value="FAD_binding_4"/>
    <property type="match status" value="1"/>
</dbReference>
<evidence type="ECO:0000256" key="3">
    <source>
        <dbReference type="SAM" id="SignalP"/>
    </source>
</evidence>
<keyword evidence="6" id="KW-1185">Reference proteome</keyword>
<dbReference type="GO" id="GO:0016491">
    <property type="term" value="F:oxidoreductase activity"/>
    <property type="evidence" value="ECO:0007669"/>
    <property type="project" value="UniProtKB-KW"/>
</dbReference>
<dbReference type="InterPro" id="IPR036318">
    <property type="entry name" value="FAD-bd_PCMH-like_sf"/>
</dbReference>
<dbReference type="InterPro" id="IPR050432">
    <property type="entry name" value="FAD-linked_Oxidoreductases_BP"/>
</dbReference>
<reference evidence="6" key="1">
    <citation type="journal article" date="2017" name="Genome Biol.">
        <title>Comparative genomics reveals high biological diversity and specific adaptations in the industrially and medically important fungal genus Aspergillus.</title>
        <authorList>
            <person name="de Vries R.P."/>
            <person name="Riley R."/>
            <person name="Wiebenga A."/>
            <person name="Aguilar-Osorio G."/>
            <person name="Amillis S."/>
            <person name="Uchima C.A."/>
            <person name="Anderluh G."/>
            <person name="Asadollahi M."/>
            <person name="Askin M."/>
            <person name="Barry K."/>
            <person name="Battaglia E."/>
            <person name="Bayram O."/>
            <person name="Benocci T."/>
            <person name="Braus-Stromeyer S.A."/>
            <person name="Caldana C."/>
            <person name="Canovas D."/>
            <person name="Cerqueira G.C."/>
            <person name="Chen F."/>
            <person name="Chen W."/>
            <person name="Choi C."/>
            <person name="Clum A."/>
            <person name="Dos Santos R.A."/>
            <person name="Damasio A.R."/>
            <person name="Diallinas G."/>
            <person name="Emri T."/>
            <person name="Fekete E."/>
            <person name="Flipphi M."/>
            <person name="Freyberg S."/>
            <person name="Gallo A."/>
            <person name="Gournas C."/>
            <person name="Habgood R."/>
            <person name="Hainaut M."/>
            <person name="Harispe M.L."/>
            <person name="Henrissat B."/>
            <person name="Hilden K.S."/>
            <person name="Hope R."/>
            <person name="Hossain A."/>
            <person name="Karabika E."/>
            <person name="Karaffa L."/>
            <person name="Karanyi Z."/>
            <person name="Krasevec N."/>
            <person name="Kuo A."/>
            <person name="Kusch H."/>
            <person name="LaButti K."/>
            <person name="Lagendijk E.L."/>
            <person name="Lapidus A."/>
            <person name="Levasseur A."/>
            <person name="Lindquist E."/>
            <person name="Lipzen A."/>
            <person name="Logrieco A.F."/>
            <person name="MacCabe A."/>
            <person name="Maekelae M.R."/>
            <person name="Malavazi I."/>
            <person name="Melin P."/>
            <person name="Meyer V."/>
            <person name="Mielnichuk N."/>
            <person name="Miskei M."/>
            <person name="Molnar A.P."/>
            <person name="Mule G."/>
            <person name="Ngan C.Y."/>
            <person name="Orejas M."/>
            <person name="Orosz E."/>
            <person name="Ouedraogo J.P."/>
            <person name="Overkamp K.M."/>
            <person name="Park H.-S."/>
            <person name="Perrone G."/>
            <person name="Piumi F."/>
            <person name="Punt P.J."/>
            <person name="Ram A.F."/>
            <person name="Ramon A."/>
            <person name="Rauscher S."/>
            <person name="Record E."/>
            <person name="Riano-Pachon D.M."/>
            <person name="Robert V."/>
            <person name="Roehrig J."/>
            <person name="Ruller R."/>
            <person name="Salamov A."/>
            <person name="Salih N.S."/>
            <person name="Samson R.A."/>
            <person name="Sandor E."/>
            <person name="Sanguinetti M."/>
            <person name="Schuetze T."/>
            <person name="Sepcic K."/>
            <person name="Shelest E."/>
            <person name="Sherlock G."/>
            <person name="Sophianopoulou V."/>
            <person name="Squina F.M."/>
            <person name="Sun H."/>
            <person name="Susca A."/>
            <person name="Todd R.B."/>
            <person name="Tsang A."/>
            <person name="Unkles S.E."/>
            <person name="van de Wiele N."/>
            <person name="van Rossen-Uffink D."/>
            <person name="Oliveira J.V."/>
            <person name="Vesth T.C."/>
            <person name="Visser J."/>
            <person name="Yu J.-H."/>
            <person name="Zhou M."/>
            <person name="Andersen M.R."/>
            <person name="Archer D.B."/>
            <person name="Baker S.E."/>
            <person name="Benoit I."/>
            <person name="Brakhage A.A."/>
            <person name="Braus G.H."/>
            <person name="Fischer R."/>
            <person name="Frisvad J.C."/>
            <person name="Goldman G.H."/>
            <person name="Houbraken J."/>
            <person name="Oakley B."/>
            <person name="Pocsi I."/>
            <person name="Scazzocchio C."/>
            <person name="Seiboth B."/>
            <person name="vanKuyk P.A."/>
            <person name="Wortman J."/>
            <person name="Dyer P.S."/>
            <person name="Grigoriev I.V."/>
        </authorList>
    </citation>
    <scope>NUCLEOTIDE SEQUENCE [LARGE SCALE GENOMIC DNA]</scope>
    <source>
        <strain evidence="6">CBS 101740 / IMI 381727 / IBT 21946</strain>
    </source>
</reference>
<evidence type="ECO:0000256" key="2">
    <source>
        <dbReference type="ARBA" id="ARBA00023002"/>
    </source>
</evidence>
<dbReference type="InterPro" id="IPR016166">
    <property type="entry name" value="FAD-bd_PCMH"/>
</dbReference>
<name>A0A1L9V1E3_ASPBC</name>
<feature type="domain" description="FAD-binding PCMH-type" evidence="4">
    <location>
        <begin position="117"/>
        <end position="295"/>
    </location>
</feature>
<proteinExistence type="inferred from homology"/>
<dbReference type="STRING" id="767769.A0A1L9V1E3"/>
<feature type="signal peptide" evidence="3">
    <location>
        <begin position="1"/>
        <end position="20"/>
    </location>
</feature>
<organism evidence="5 6">
    <name type="scientific">Aspergillus brasiliensis (strain CBS 101740 / IMI 381727 / IBT 21946)</name>
    <dbReference type="NCBI Taxonomy" id="767769"/>
    <lineage>
        <taxon>Eukaryota</taxon>
        <taxon>Fungi</taxon>
        <taxon>Dikarya</taxon>
        <taxon>Ascomycota</taxon>
        <taxon>Pezizomycotina</taxon>
        <taxon>Eurotiomycetes</taxon>
        <taxon>Eurotiomycetidae</taxon>
        <taxon>Eurotiales</taxon>
        <taxon>Aspergillaceae</taxon>
        <taxon>Aspergillus</taxon>
        <taxon>Aspergillus subgen. Circumdati</taxon>
    </lineage>
</organism>
<dbReference type="GeneID" id="93571676"/>
<dbReference type="PANTHER" id="PTHR13878:SF91">
    <property type="entry name" value="FAD BINDING DOMAIN PROTEIN (AFU_ORTHOLOGUE AFUA_6G12070)-RELATED"/>
    <property type="match status" value="1"/>
</dbReference>
<dbReference type="InterPro" id="IPR006094">
    <property type="entry name" value="Oxid_FAD_bind_N"/>
</dbReference>
<evidence type="ECO:0000313" key="6">
    <source>
        <dbReference type="Proteomes" id="UP000184499"/>
    </source>
</evidence>
<evidence type="ECO:0000259" key="4">
    <source>
        <dbReference type="PROSITE" id="PS51387"/>
    </source>
</evidence>
<dbReference type="Gene3D" id="3.30.465.10">
    <property type="match status" value="2"/>
</dbReference>
<dbReference type="GO" id="GO:0071949">
    <property type="term" value="F:FAD binding"/>
    <property type="evidence" value="ECO:0007669"/>
    <property type="project" value="InterPro"/>
</dbReference>
<dbReference type="Proteomes" id="UP000184499">
    <property type="component" value="Unassembled WGS sequence"/>
</dbReference>
<dbReference type="SUPFAM" id="SSF56176">
    <property type="entry name" value="FAD-binding/transporter-associated domain-like"/>
    <property type="match status" value="1"/>
</dbReference>
<accession>A0A1L9V1E3</accession>
<dbReference type="Pfam" id="PF08031">
    <property type="entry name" value="BBE"/>
    <property type="match status" value="1"/>
</dbReference>
<evidence type="ECO:0000313" key="5">
    <source>
        <dbReference type="EMBL" id="OJJ77774.1"/>
    </source>
</evidence>
<keyword evidence="3" id="KW-0732">Signal</keyword>
<dbReference type="PROSITE" id="PS51387">
    <property type="entry name" value="FAD_PCMH"/>
    <property type="match status" value="1"/>
</dbReference>
<dbReference type="PANTHER" id="PTHR13878">
    <property type="entry name" value="GULONOLACTONE OXIDASE"/>
    <property type="match status" value="1"/>
</dbReference>
<evidence type="ECO:0000256" key="1">
    <source>
        <dbReference type="ARBA" id="ARBA00005466"/>
    </source>
</evidence>
<dbReference type="RefSeq" id="XP_067485021.1">
    <property type="nucleotide sequence ID" value="XM_067619188.1"/>
</dbReference>
<dbReference type="OrthoDB" id="9983560at2759"/>
<gene>
    <name evidence="5" type="ORF">ASPBRDRAFT_141850</name>
</gene>
<dbReference type="InterPro" id="IPR012951">
    <property type="entry name" value="BBE"/>
</dbReference>
<dbReference type="VEuPathDB" id="FungiDB:ASPBRDRAFT_141850"/>
<dbReference type="EMBL" id="KV878679">
    <property type="protein sequence ID" value="OJJ77774.1"/>
    <property type="molecule type" value="Genomic_DNA"/>
</dbReference>
<keyword evidence="2" id="KW-0560">Oxidoreductase</keyword>
<dbReference type="InterPro" id="IPR016169">
    <property type="entry name" value="FAD-bd_PCMH_sub2"/>
</dbReference>